<evidence type="ECO:0000256" key="4">
    <source>
        <dbReference type="ARBA" id="ARBA00021023"/>
    </source>
</evidence>
<protein>
    <recommendedName>
        <fullName evidence="4">Galactose mutarotase</fullName>
    </recommendedName>
    <alternativeName>
        <fullName evidence="7">Aldose 1-epimerase</fullName>
    </alternativeName>
</protein>
<comment type="caution">
    <text evidence="9">The sequence shown here is derived from an EMBL/GenBank/DDBJ whole genome shotgun (WGS) entry which is preliminary data.</text>
</comment>
<organism evidence="9 10">
    <name type="scientific">Necator americanus</name>
    <name type="common">Human hookworm</name>
    <dbReference type="NCBI Taxonomy" id="51031"/>
    <lineage>
        <taxon>Eukaryota</taxon>
        <taxon>Metazoa</taxon>
        <taxon>Ecdysozoa</taxon>
        <taxon>Nematoda</taxon>
        <taxon>Chromadorea</taxon>
        <taxon>Rhabditida</taxon>
        <taxon>Rhabditina</taxon>
        <taxon>Rhabditomorpha</taxon>
        <taxon>Strongyloidea</taxon>
        <taxon>Ancylostomatidae</taxon>
        <taxon>Bunostominae</taxon>
        <taxon>Necator</taxon>
    </lineage>
</organism>
<evidence type="ECO:0000256" key="2">
    <source>
        <dbReference type="ARBA" id="ARBA00004947"/>
    </source>
</evidence>
<name>A0ABR1DUV2_NECAM</name>
<evidence type="ECO:0000256" key="3">
    <source>
        <dbReference type="ARBA" id="ARBA00006206"/>
    </source>
</evidence>
<evidence type="ECO:0000256" key="8">
    <source>
        <dbReference type="ARBA" id="ARBA00045743"/>
    </source>
</evidence>
<comment type="function">
    <text evidence="8">Mutarotase that catalyzes the interconversion of beta-D-galactose and alpha-D-galactose during galactose metabolism. Beta-D-galactose is metabolized in the liver into glucose 1-phosphate, the primary metabolic fuel, by the action of four enzymes that constitute the Leloir pathway: GALM, GALK1 (galactokinase), GALT (galactose-1-phosphate uridylyltransferase) and GALE (UDP-galactose-4'-epimerase). Involved in the maintenance of the equilibrium between the beta- and alpha-anomers of galactose, therefore ensuring a sufficient supply of the alpha-anomer for GALK1. Also active on D-glucose although shows a preference for galactose over glucose.</text>
</comment>
<dbReference type="Pfam" id="PF01263">
    <property type="entry name" value="Aldose_epim"/>
    <property type="match status" value="1"/>
</dbReference>
<proteinExistence type="inferred from homology"/>
<evidence type="ECO:0000256" key="5">
    <source>
        <dbReference type="ARBA" id="ARBA00023235"/>
    </source>
</evidence>
<comment type="pathway">
    <text evidence="2">Carbohydrate metabolism; galactose metabolism.</text>
</comment>
<keyword evidence="5" id="KW-0413">Isomerase</keyword>
<dbReference type="InterPro" id="IPR047215">
    <property type="entry name" value="Galactose_mutarotase-like"/>
</dbReference>
<dbReference type="InterPro" id="IPR008183">
    <property type="entry name" value="Aldose_1/G6P_1-epimerase"/>
</dbReference>
<keyword evidence="6" id="KW-0119">Carbohydrate metabolism</keyword>
<dbReference type="SUPFAM" id="SSF74650">
    <property type="entry name" value="Galactose mutarotase-like"/>
    <property type="match status" value="1"/>
</dbReference>
<evidence type="ECO:0000313" key="10">
    <source>
        <dbReference type="Proteomes" id="UP001303046"/>
    </source>
</evidence>
<dbReference type="PANTHER" id="PTHR10091:SF0">
    <property type="entry name" value="GALACTOSE MUTAROTASE"/>
    <property type="match status" value="1"/>
</dbReference>
<dbReference type="InterPro" id="IPR011013">
    <property type="entry name" value="Gal_mutarotase_sf_dom"/>
</dbReference>
<reference evidence="9 10" key="1">
    <citation type="submission" date="2023-08" db="EMBL/GenBank/DDBJ databases">
        <title>A Necator americanus chromosomal reference genome.</title>
        <authorList>
            <person name="Ilik V."/>
            <person name="Petrzelkova K.J."/>
            <person name="Pardy F."/>
            <person name="Fuh T."/>
            <person name="Niatou-Singa F.S."/>
            <person name="Gouil Q."/>
            <person name="Baker L."/>
            <person name="Ritchie M.E."/>
            <person name="Jex A.R."/>
            <person name="Gazzola D."/>
            <person name="Li H."/>
            <person name="Toshio Fujiwara R."/>
            <person name="Zhan B."/>
            <person name="Aroian R.V."/>
            <person name="Pafco B."/>
            <person name="Schwarz E.M."/>
        </authorList>
    </citation>
    <scope>NUCLEOTIDE SEQUENCE [LARGE SCALE GENOMIC DNA]</scope>
    <source>
        <strain evidence="9 10">Aroian</strain>
        <tissue evidence="9">Whole animal</tissue>
    </source>
</reference>
<evidence type="ECO:0000256" key="1">
    <source>
        <dbReference type="ARBA" id="ARBA00001712"/>
    </source>
</evidence>
<dbReference type="Proteomes" id="UP001303046">
    <property type="component" value="Unassembled WGS sequence"/>
</dbReference>
<dbReference type="Gene3D" id="2.70.98.10">
    <property type="match status" value="1"/>
</dbReference>
<keyword evidence="10" id="KW-1185">Reference proteome</keyword>
<dbReference type="PANTHER" id="PTHR10091">
    <property type="entry name" value="ALDOSE-1-EPIMERASE"/>
    <property type="match status" value="1"/>
</dbReference>
<sequence length="376" mass="42157">MDRSPESGQNCLKPGAMRWMQIAAIRKICDLTGMRSVTIESFGETRDERRIVLIRITNGNGMRLELLNLGATVRSIVVPDREGVMTDVALGFDCVKAYEADPLFIGSTLGRVAGRIRSARYAIDSREYFLAQNDYPHHRNGGVKSPLSKKVWNYTLLEEGNGVVFTVRSHDGEEGYPGNVNIQVSYVLTNHNEILVQFSANTDKSTLMNLSSNFYLNLDGEGCTLDNHELQVTATSYLETEQDGTVTGEIIDLPSTSRDPQPICQGFLDKFNHIYCFDPVQTKSAKKFRHMMRIFSNKSGIDLNVTSTLSCLRFDTGSELDTCVGKQGKTYRQNSAFVVGCRGFEDACNQSHFPPISLRPDQLYQHITIYRFSLVE</sequence>
<comment type="similarity">
    <text evidence="3">Belongs to the aldose epimerase family.</text>
</comment>
<gene>
    <name evidence="9" type="primary">Necator_chrV.g17989</name>
    <name evidence="9" type="ORF">RB195_013199</name>
</gene>
<evidence type="ECO:0000256" key="6">
    <source>
        <dbReference type="ARBA" id="ARBA00023277"/>
    </source>
</evidence>
<dbReference type="InterPro" id="IPR014718">
    <property type="entry name" value="GH-type_carb-bd"/>
</dbReference>
<evidence type="ECO:0000313" key="9">
    <source>
        <dbReference type="EMBL" id="KAK6754053.1"/>
    </source>
</evidence>
<comment type="catalytic activity">
    <reaction evidence="1">
        <text>alpha-D-galactose = beta-D-galactose</text>
        <dbReference type="Rhea" id="RHEA:28675"/>
        <dbReference type="ChEBI" id="CHEBI:27667"/>
        <dbReference type="ChEBI" id="CHEBI:28061"/>
        <dbReference type="EC" id="5.1.3.3"/>
    </reaction>
    <physiologicalReaction direction="right-to-left" evidence="1">
        <dbReference type="Rhea" id="RHEA:28677"/>
    </physiologicalReaction>
</comment>
<dbReference type="CDD" id="cd09019">
    <property type="entry name" value="galactose_mutarotase_like"/>
    <property type="match status" value="1"/>
</dbReference>
<accession>A0ABR1DUV2</accession>
<evidence type="ECO:0000256" key="7">
    <source>
        <dbReference type="ARBA" id="ARBA00032729"/>
    </source>
</evidence>
<dbReference type="EMBL" id="JAVFWL010000005">
    <property type="protein sequence ID" value="KAK6754053.1"/>
    <property type="molecule type" value="Genomic_DNA"/>
</dbReference>